<feature type="region of interest" description="Disordered" evidence="9">
    <location>
        <begin position="1187"/>
        <end position="1389"/>
    </location>
</feature>
<feature type="compositionally biased region" description="Low complexity" evidence="9">
    <location>
        <begin position="545"/>
        <end position="561"/>
    </location>
</feature>
<dbReference type="Gene3D" id="1.10.510.10">
    <property type="entry name" value="Transferase(Phosphotransferase) domain 1"/>
    <property type="match status" value="1"/>
</dbReference>
<feature type="compositionally biased region" description="Low complexity" evidence="9">
    <location>
        <begin position="683"/>
        <end position="698"/>
    </location>
</feature>
<organism evidence="11 12">
    <name type="scientific">Jaapia argillacea MUCL 33604</name>
    <dbReference type="NCBI Taxonomy" id="933084"/>
    <lineage>
        <taxon>Eukaryota</taxon>
        <taxon>Fungi</taxon>
        <taxon>Dikarya</taxon>
        <taxon>Basidiomycota</taxon>
        <taxon>Agaricomycotina</taxon>
        <taxon>Agaricomycetes</taxon>
        <taxon>Agaricomycetidae</taxon>
        <taxon>Jaapiales</taxon>
        <taxon>Jaapiaceae</taxon>
        <taxon>Jaapia</taxon>
    </lineage>
</organism>
<feature type="compositionally biased region" description="Polar residues" evidence="9">
    <location>
        <begin position="1260"/>
        <end position="1279"/>
    </location>
</feature>
<dbReference type="GO" id="GO:0000147">
    <property type="term" value="P:actin cortical patch assembly"/>
    <property type="evidence" value="ECO:0007669"/>
    <property type="project" value="TreeGrafter"/>
</dbReference>
<gene>
    <name evidence="11" type="ORF">JAAARDRAFT_147014</name>
</gene>
<dbReference type="GO" id="GO:0005737">
    <property type="term" value="C:cytoplasm"/>
    <property type="evidence" value="ECO:0007669"/>
    <property type="project" value="TreeGrafter"/>
</dbReference>
<feature type="compositionally biased region" description="Polar residues" evidence="9">
    <location>
        <begin position="1139"/>
        <end position="1152"/>
    </location>
</feature>
<feature type="domain" description="Protein kinase" evidence="10">
    <location>
        <begin position="24"/>
        <end position="299"/>
    </location>
</feature>
<dbReference type="Proteomes" id="UP000027265">
    <property type="component" value="Unassembled WGS sequence"/>
</dbReference>
<dbReference type="Pfam" id="PF00069">
    <property type="entry name" value="Pkinase"/>
    <property type="match status" value="1"/>
</dbReference>
<feature type="compositionally biased region" description="Basic and acidic residues" evidence="9">
    <location>
        <begin position="667"/>
        <end position="680"/>
    </location>
</feature>
<feature type="compositionally biased region" description="Pro residues" evidence="9">
    <location>
        <begin position="1115"/>
        <end position="1125"/>
    </location>
</feature>
<dbReference type="EC" id="2.7.11.1" evidence="1"/>
<evidence type="ECO:0000256" key="1">
    <source>
        <dbReference type="ARBA" id="ARBA00012513"/>
    </source>
</evidence>
<feature type="compositionally biased region" description="Basic residues" evidence="9">
    <location>
        <begin position="1097"/>
        <end position="1107"/>
    </location>
</feature>
<feature type="compositionally biased region" description="Basic and acidic residues" evidence="9">
    <location>
        <begin position="1352"/>
        <end position="1361"/>
    </location>
</feature>
<feature type="compositionally biased region" description="Pro residues" evidence="9">
    <location>
        <begin position="921"/>
        <end position="933"/>
    </location>
</feature>
<keyword evidence="3" id="KW-0808">Transferase</keyword>
<dbReference type="STRING" id="933084.A0A067QHT8"/>
<evidence type="ECO:0000256" key="3">
    <source>
        <dbReference type="ARBA" id="ARBA00022679"/>
    </source>
</evidence>
<feature type="compositionally biased region" description="Low complexity" evidence="9">
    <location>
        <begin position="977"/>
        <end position="992"/>
    </location>
</feature>
<dbReference type="GO" id="GO:0004674">
    <property type="term" value="F:protein serine/threonine kinase activity"/>
    <property type="evidence" value="ECO:0007669"/>
    <property type="project" value="UniProtKB-KW"/>
</dbReference>
<feature type="region of interest" description="Disordered" evidence="9">
    <location>
        <begin position="730"/>
        <end position="831"/>
    </location>
</feature>
<feature type="region of interest" description="Disordered" evidence="9">
    <location>
        <begin position="312"/>
        <end position="356"/>
    </location>
</feature>
<evidence type="ECO:0000259" key="10">
    <source>
        <dbReference type="PROSITE" id="PS50011"/>
    </source>
</evidence>
<feature type="compositionally biased region" description="Polar residues" evidence="9">
    <location>
        <begin position="1290"/>
        <end position="1303"/>
    </location>
</feature>
<reference evidence="12" key="1">
    <citation type="journal article" date="2014" name="Proc. Natl. Acad. Sci. U.S.A.">
        <title>Extensive sampling of basidiomycete genomes demonstrates inadequacy of the white-rot/brown-rot paradigm for wood decay fungi.</title>
        <authorList>
            <person name="Riley R."/>
            <person name="Salamov A.A."/>
            <person name="Brown D.W."/>
            <person name="Nagy L.G."/>
            <person name="Floudas D."/>
            <person name="Held B.W."/>
            <person name="Levasseur A."/>
            <person name="Lombard V."/>
            <person name="Morin E."/>
            <person name="Otillar R."/>
            <person name="Lindquist E.A."/>
            <person name="Sun H."/>
            <person name="LaButti K.M."/>
            <person name="Schmutz J."/>
            <person name="Jabbour D."/>
            <person name="Luo H."/>
            <person name="Baker S.E."/>
            <person name="Pisabarro A.G."/>
            <person name="Walton J.D."/>
            <person name="Blanchette R.A."/>
            <person name="Henrissat B."/>
            <person name="Martin F."/>
            <person name="Cullen D."/>
            <person name="Hibbett D.S."/>
            <person name="Grigoriev I.V."/>
        </authorList>
    </citation>
    <scope>NUCLEOTIDE SEQUENCE [LARGE SCALE GENOMIC DNA]</scope>
    <source>
        <strain evidence="12">MUCL 33604</strain>
    </source>
</reference>
<dbReference type="HOGENOM" id="CLU_003223_0_0_1"/>
<feature type="compositionally biased region" description="Polar residues" evidence="9">
    <location>
        <begin position="900"/>
        <end position="918"/>
    </location>
</feature>
<accession>A0A067QHT8</accession>
<keyword evidence="6" id="KW-0067">ATP-binding</keyword>
<keyword evidence="4" id="KW-0547">Nucleotide-binding</keyword>
<dbReference type="InterPro" id="IPR011009">
    <property type="entry name" value="Kinase-like_dom_sf"/>
</dbReference>
<proteinExistence type="predicted"/>
<feature type="compositionally biased region" description="Low complexity" evidence="9">
    <location>
        <begin position="1236"/>
        <end position="1247"/>
    </location>
</feature>
<evidence type="ECO:0000256" key="5">
    <source>
        <dbReference type="ARBA" id="ARBA00022777"/>
    </source>
</evidence>
<feature type="region of interest" description="Disordered" evidence="9">
    <location>
        <begin position="516"/>
        <end position="715"/>
    </location>
</feature>
<dbReference type="PROSITE" id="PS50011">
    <property type="entry name" value="PROTEIN_KINASE_DOM"/>
    <property type="match status" value="1"/>
</dbReference>
<dbReference type="GO" id="GO:0007015">
    <property type="term" value="P:actin filament organization"/>
    <property type="evidence" value="ECO:0007669"/>
    <property type="project" value="TreeGrafter"/>
</dbReference>
<dbReference type="PANTHER" id="PTHR22967">
    <property type="entry name" value="SERINE/THREONINE PROTEIN KINASE"/>
    <property type="match status" value="1"/>
</dbReference>
<protein>
    <recommendedName>
        <fullName evidence="1">non-specific serine/threonine protein kinase</fullName>
        <ecNumber evidence="1">2.7.11.1</ecNumber>
    </recommendedName>
</protein>
<dbReference type="InterPro" id="IPR000719">
    <property type="entry name" value="Prot_kinase_dom"/>
</dbReference>
<dbReference type="SUPFAM" id="SSF56112">
    <property type="entry name" value="Protein kinase-like (PK-like)"/>
    <property type="match status" value="1"/>
</dbReference>
<dbReference type="PANTHER" id="PTHR22967:SF57">
    <property type="entry name" value="AUXILIN, ISOFORM A-RELATED"/>
    <property type="match status" value="1"/>
</dbReference>
<evidence type="ECO:0000313" key="12">
    <source>
        <dbReference type="Proteomes" id="UP000027265"/>
    </source>
</evidence>
<evidence type="ECO:0000256" key="7">
    <source>
        <dbReference type="ARBA" id="ARBA00047899"/>
    </source>
</evidence>
<feature type="compositionally biased region" description="Low complexity" evidence="9">
    <location>
        <begin position="379"/>
        <end position="395"/>
    </location>
</feature>
<dbReference type="InParanoid" id="A0A067QHT8"/>
<feature type="compositionally biased region" description="Polar residues" evidence="9">
    <location>
        <begin position="821"/>
        <end position="831"/>
    </location>
</feature>
<evidence type="ECO:0000256" key="6">
    <source>
        <dbReference type="ARBA" id="ARBA00022840"/>
    </source>
</evidence>
<comment type="catalytic activity">
    <reaction evidence="8">
        <text>L-seryl-[protein] + ATP = O-phospho-L-seryl-[protein] + ADP + H(+)</text>
        <dbReference type="Rhea" id="RHEA:17989"/>
        <dbReference type="Rhea" id="RHEA-COMP:9863"/>
        <dbReference type="Rhea" id="RHEA-COMP:11604"/>
        <dbReference type="ChEBI" id="CHEBI:15378"/>
        <dbReference type="ChEBI" id="CHEBI:29999"/>
        <dbReference type="ChEBI" id="CHEBI:30616"/>
        <dbReference type="ChEBI" id="CHEBI:83421"/>
        <dbReference type="ChEBI" id="CHEBI:456216"/>
        <dbReference type="EC" id="2.7.11.1"/>
    </reaction>
</comment>
<feature type="compositionally biased region" description="Low complexity" evidence="9">
    <location>
        <begin position="869"/>
        <end position="886"/>
    </location>
</feature>
<feature type="region of interest" description="Disordered" evidence="9">
    <location>
        <begin position="852"/>
        <end position="1173"/>
    </location>
</feature>
<evidence type="ECO:0000313" key="11">
    <source>
        <dbReference type="EMBL" id="KDQ63077.1"/>
    </source>
</evidence>
<dbReference type="OrthoDB" id="2018507at2759"/>
<sequence length="1389" mass="147680">MSQQAAARGTLQPGQSIAINKYSVTVERYLSQGGFAHVYIVRTAQPVFNTTHHVLKRIAVANDAMLSEVKKEVDIMRILRGHPNIVYLIDAAWHRMANGMYEVFILMEFCQGGGIIDMMNRRLRERLTESEILQIFADACEGVAAMHNLRPPLLHRDLKVENILQSSPTSYKLCDFGSAAPVALKPPSTTAEIRALEADLMRHTTLQYRAPEMVDPFLRRPVDEKSDVWALGVLLYKLCYYTTPFEEHGPLAILNVQYRIPPYPVYSTQMNSLIGSMLREHGGQRPSVFEVLAHVHQLRGTKSRYNYAIPQRQPLSPRGIQSTQSIPSPPNPLDDLVAYRPAPSSQPIKPVGSGIPGAGIQARDKVLEAIAPMRRGRPTAHAAGGDTTTTQTHSNSPPPSPKKLEKSAPAPGGLLGLDMDFGKDEDEAWKSMKSGIPLGVRGHKSGMVKSEPWKAKSSTPGVVDLNMDAWNPPGNDKKVSPPQGFGDGFGDSFGSSFGLSSSSEAAAAAAGSALKPTTTSGIIIPPRPPSATPILSSADRTSRFSSGLGLGIPSGPSLPSRGRSKEGKDAFDGLGLFSSDRAPAPTLAEARKSMTGLGLAVPNGTTSSGGSGNPSRPSSSTAPLHSPSPQPTLKETRDRDRSPALPPPSPSAAWRHTSSLPLAQDMDVEHRFPSLEELDRTFGSPSPGASVSLGSGSSAPPPGTSQFRAGVSATAESTNVALKAPALPSRSNVVVPDGTGTRGGARHRGDLLSAPGASKDKEKVGGGAGFPAHNYDGVRSQQVTGIAMRDSKNRRFGEPEEDKGLLKTPRRPTLSRKHRSSVSIKHTPTRSNFDLIDITSADPTSPLEAVGSFAQQQRDWLTGGDDESSLVPAPSSTPAVPALSTPVLRDSPSKRASVIEKSNLNIRSPQEAVTQANEITPPSPIHTPTPLKPPTYRGRIPSATARRPSPVKTDVRKDTALSDNWSPVAHRDAKIADPSSSSSGSEVGPEDVNGSVAKSREVVKVDDKKRKTRSKGRQSSVHDLVDLWGGGLSQSPVKEKFGAVGDSLALPSGAGTDARFKVRRSPTLSSSKPTPSPEPQPPPTQKDEPVPRDRSPKRPSSRSHRKQPSVVPVVSPTPVPAPSPAPGRSRPHSMFIFPTSKTSAEPSGNKPISSAAGLGLAPPDNPKVRPSHRRTSISNMVQRFESIGGNVTGQGPTVSPMVPPVKPAGLKVATQDTTGTGSANTRFYRVSPTRISTTGTGTGATSAMPPPKESAYVSEMQRNFLSGATPSRPATSNELPLNPAKPEQVLSDNAPPTRTSAFPQSEAAVTETVRTPTFPERKPTLAPPEDPILRSPSPERPYQGVGKLIDQWQRRTAEPERASSSASQQAKRGGLPARRTGMVGSGKGQ</sequence>
<keyword evidence="12" id="KW-1185">Reference proteome</keyword>
<feature type="compositionally biased region" description="Polar residues" evidence="9">
    <location>
        <begin position="1214"/>
        <end position="1225"/>
    </location>
</feature>
<feature type="compositionally biased region" description="Basic and acidic residues" evidence="9">
    <location>
        <begin position="1085"/>
        <end position="1096"/>
    </location>
</feature>
<feature type="region of interest" description="Disordered" evidence="9">
    <location>
        <begin position="375"/>
        <end position="416"/>
    </location>
</feature>
<feature type="compositionally biased region" description="Basic residues" evidence="9">
    <location>
        <begin position="808"/>
        <end position="820"/>
    </location>
</feature>
<keyword evidence="2" id="KW-0723">Serine/threonine-protein kinase</keyword>
<dbReference type="SMART" id="SM00220">
    <property type="entry name" value="S_TKc"/>
    <property type="match status" value="1"/>
</dbReference>
<feature type="compositionally biased region" description="Pro residues" evidence="9">
    <location>
        <begin position="1074"/>
        <end position="1084"/>
    </location>
</feature>
<evidence type="ECO:0000256" key="9">
    <source>
        <dbReference type="SAM" id="MobiDB-lite"/>
    </source>
</evidence>
<keyword evidence="5" id="KW-0418">Kinase</keyword>
<dbReference type="EMBL" id="KL197710">
    <property type="protein sequence ID" value="KDQ63077.1"/>
    <property type="molecule type" value="Genomic_DNA"/>
</dbReference>
<dbReference type="GO" id="GO:0005524">
    <property type="term" value="F:ATP binding"/>
    <property type="evidence" value="ECO:0007669"/>
    <property type="project" value="UniProtKB-KW"/>
</dbReference>
<feature type="compositionally biased region" description="Basic and acidic residues" evidence="9">
    <location>
        <begin position="998"/>
        <end position="1009"/>
    </location>
</feature>
<comment type="catalytic activity">
    <reaction evidence="7">
        <text>L-threonyl-[protein] + ATP = O-phospho-L-threonyl-[protein] + ADP + H(+)</text>
        <dbReference type="Rhea" id="RHEA:46608"/>
        <dbReference type="Rhea" id="RHEA-COMP:11060"/>
        <dbReference type="Rhea" id="RHEA-COMP:11605"/>
        <dbReference type="ChEBI" id="CHEBI:15378"/>
        <dbReference type="ChEBI" id="CHEBI:30013"/>
        <dbReference type="ChEBI" id="CHEBI:30616"/>
        <dbReference type="ChEBI" id="CHEBI:61977"/>
        <dbReference type="ChEBI" id="CHEBI:456216"/>
        <dbReference type="EC" id="2.7.11.1"/>
    </reaction>
</comment>
<feature type="compositionally biased region" description="Basic and acidic residues" evidence="9">
    <location>
        <begin position="789"/>
        <end position="805"/>
    </location>
</feature>
<evidence type="ECO:0000256" key="4">
    <source>
        <dbReference type="ARBA" id="ARBA00022741"/>
    </source>
</evidence>
<name>A0A067QHT8_9AGAM</name>
<evidence type="ECO:0000256" key="2">
    <source>
        <dbReference type="ARBA" id="ARBA00022527"/>
    </source>
</evidence>
<evidence type="ECO:0000256" key="8">
    <source>
        <dbReference type="ARBA" id="ARBA00048679"/>
    </source>
</evidence>